<proteinExistence type="predicted"/>
<feature type="chain" id="PRO_5022014720" evidence="1">
    <location>
        <begin position="22"/>
        <end position="102"/>
    </location>
</feature>
<organism evidence="2 3">
    <name type="scientific">Malus baccata</name>
    <name type="common">Siberian crab apple</name>
    <name type="synonym">Pyrus baccata</name>
    <dbReference type="NCBI Taxonomy" id="106549"/>
    <lineage>
        <taxon>Eukaryota</taxon>
        <taxon>Viridiplantae</taxon>
        <taxon>Streptophyta</taxon>
        <taxon>Embryophyta</taxon>
        <taxon>Tracheophyta</taxon>
        <taxon>Spermatophyta</taxon>
        <taxon>Magnoliopsida</taxon>
        <taxon>eudicotyledons</taxon>
        <taxon>Gunneridae</taxon>
        <taxon>Pentapetalae</taxon>
        <taxon>rosids</taxon>
        <taxon>fabids</taxon>
        <taxon>Rosales</taxon>
        <taxon>Rosaceae</taxon>
        <taxon>Amygdaloideae</taxon>
        <taxon>Maleae</taxon>
        <taxon>Malus</taxon>
    </lineage>
</organism>
<evidence type="ECO:0000313" key="2">
    <source>
        <dbReference type="EMBL" id="TQD73091.1"/>
    </source>
</evidence>
<keyword evidence="1" id="KW-0732">Signal</keyword>
<gene>
    <name evidence="2" type="ORF">C1H46_041378</name>
</gene>
<evidence type="ECO:0000256" key="1">
    <source>
        <dbReference type="SAM" id="SignalP"/>
    </source>
</evidence>
<comment type="caution">
    <text evidence="2">The sequence shown here is derived from an EMBL/GenBank/DDBJ whole genome shotgun (WGS) entry which is preliminary data.</text>
</comment>
<feature type="signal peptide" evidence="1">
    <location>
        <begin position="1"/>
        <end position="21"/>
    </location>
</feature>
<dbReference type="Proteomes" id="UP000315295">
    <property type="component" value="Unassembled WGS sequence"/>
</dbReference>
<evidence type="ECO:0000313" key="3">
    <source>
        <dbReference type="Proteomes" id="UP000315295"/>
    </source>
</evidence>
<sequence>MAVAACMTWVAVTACMPWAVSDTSDKEVADYSMYTDIQVHQKADFGVTVGFLVGMDMEEEADFGLIVGFPGYIVVAAEIFAEQLNQLIMFLQLAACLFKLKF</sequence>
<reference evidence="2 3" key="1">
    <citation type="journal article" date="2019" name="G3 (Bethesda)">
        <title>Sequencing of a Wild Apple (Malus baccata) Genome Unravels the Differences Between Cultivated and Wild Apple Species Regarding Disease Resistance and Cold Tolerance.</title>
        <authorList>
            <person name="Chen X."/>
        </authorList>
    </citation>
    <scope>NUCLEOTIDE SEQUENCE [LARGE SCALE GENOMIC DNA]</scope>
    <source>
        <strain evidence="3">cv. Shandingzi</strain>
        <tissue evidence="2">Leaves</tissue>
    </source>
</reference>
<accession>A0A540KFU5</accession>
<name>A0A540KFU5_MALBA</name>
<dbReference type="EMBL" id="VIEB01001333">
    <property type="protein sequence ID" value="TQD73091.1"/>
    <property type="molecule type" value="Genomic_DNA"/>
</dbReference>
<dbReference type="AlphaFoldDB" id="A0A540KFU5"/>
<keyword evidence="3" id="KW-1185">Reference proteome</keyword>
<protein>
    <submittedName>
        <fullName evidence="2">Uncharacterized protein</fullName>
    </submittedName>
</protein>